<dbReference type="Proteomes" id="UP000288096">
    <property type="component" value="Unassembled WGS sequence"/>
</dbReference>
<sequence>MRFFELLGFQHVMLYLFPTLIFIIVFALLLAYSHLRGRNAEARKSEIVERFADDIEGREAPFPLGMALIIAGTLIWELLYIWFTGALGVKI</sequence>
<accession>A0A401FS58</accession>
<dbReference type="EMBL" id="BEXT01000001">
    <property type="protein sequence ID" value="GBC59783.1"/>
    <property type="molecule type" value="Genomic_DNA"/>
</dbReference>
<dbReference type="RefSeq" id="WP_124327264.1">
    <property type="nucleotide sequence ID" value="NZ_BEXT01000001.1"/>
</dbReference>
<feature type="transmembrane region" description="Helical" evidence="1">
    <location>
        <begin position="12"/>
        <end position="35"/>
    </location>
</feature>
<keyword evidence="3" id="KW-1185">Reference proteome</keyword>
<dbReference type="OrthoDB" id="5420606at2"/>
<comment type="caution">
    <text evidence="2">The sequence shown here is derived from an EMBL/GenBank/DDBJ whole genome shotgun (WGS) entry which is preliminary data.</text>
</comment>
<evidence type="ECO:0000313" key="3">
    <source>
        <dbReference type="Proteomes" id="UP000288096"/>
    </source>
</evidence>
<evidence type="ECO:0000313" key="2">
    <source>
        <dbReference type="EMBL" id="GBC59783.1"/>
    </source>
</evidence>
<keyword evidence="1" id="KW-1133">Transmembrane helix</keyword>
<evidence type="ECO:0000256" key="1">
    <source>
        <dbReference type="SAM" id="Phobius"/>
    </source>
</evidence>
<gene>
    <name evidence="2" type="ORF">DENIS_0724</name>
</gene>
<reference evidence="3" key="1">
    <citation type="submission" date="2017-11" db="EMBL/GenBank/DDBJ databases">
        <authorList>
            <person name="Watanabe M."/>
            <person name="Kojima H."/>
        </authorList>
    </citation>
    <scope>NUCLEOTIDE SEQUENCE [LARGE SCALE GENOMIC DNA]</scope>
    <source>
        <strain evidence="3">Tokyo 01</strain>
    </source>
</reference>
<feature type="transmembrane region" description="Helical" evidence="1">
    <location>
        <begin position="64"/>
        <end position="83"/>
    </location>
</feature>
<protein>
    <submittedName>
        <fullName evidence="2">Uncharacterized protein</fullName>
    </submittedName>
</protein>
<name>A0A401FS58_9BACT</name>
<dbReference type="AlphaFoldDB" id="A0A401FS58"/>
<keyword evidence="1" id="KW-0812">Transmembrane</keyword>
<proteinExistence type="predicted"/>
<organism evidence="2 3">
    <name type="scientific">Desulfonema ishimotonii</name>
    <dbReference type="NCBI Taxonomy" id="45657"/>
    <lineage>
        <taxon>Bacteria</taxon>
        <taxon>Pseudomonadati</taxon>
        <taxon>Thermodesulfobacteriota</taxon>
        <taxon>Desulfobacteria</taxon>
        <taxon>Desulfobacterales</taxon>
        <taxon>Desulfococcaceae</taxon>
        <taxon>Desulfonema</taxon>
    </lineage>
</organism>
<reference evidence="3" key="2">
    <citation type="submission" date="2019-01" db="EMBL/GenBank/DDBJ databases">
        <title>Genome sequence of Desulfonema ishimotonii strain Tokyo 01.</title>
        <authorList>
            <person name="Fukui M."/>
        </authorList>
    </citation>
    <scope>NUCLEOTIDE SEQUENCE [LARGE SCALE GENOMIC DNA]</scope>
    <source>
        <strain evidence="3">Tokyo 01</strain>
    </source>
</reference>
<keyword evidence="1" id="KW-0472">Membrane</keyword>